<proteinExistence type="predicted"/>
<evidence type="ECO:0000313" key="2">
    <source>
        <dbReference type="EMBL" id="KAF3110494.1"/>
    </source>
</evidence>
<dbReference type="PANTHER" id="PTHR48015:SF35">
    <property type="entry name" value="SERINE_THREONINE-PROTEIN KINASE PAK"/>
    <property type="match status" value="1"/>
</dbReference>
<protein>
    <recommendedName>
        <fullName evidence="1">Protein kinase domain-containing protein</fullName>
    </recommendedName>
</protein>
<dbReference type="Pfam" id="PF00069">
    <property type="entry name" value="Pkinase"/>
    <property type="match status" value="1"/>
</dbReference>
<dbReference type="PROSITE" id="PS50011">
    <property type="entry name" value="PROTEIN_KINASE_DOM"/>
    <property type="match status" value="1"/>
</dbReference>
<dbReference type="GO" id="GO:0043408">
    <property type="term" value="P:regulation of MAPK cascade"/>
    <property type="evidence" value="ECO:0007669"/>
    <property type="project" value="TreeGrafter"/>
</dbReference>
<feature type="domain" description="Protein kinase" evidence="1">
    <location>
        <begin position="81"/>
        <end position="219"/>
    </location>
</feature>
<dbReference type="InterPro" id="IPR011009">
    <property type="entry name" value="Kinase-like_dom_sf"/>
</dbReference>
<gene>
    <name evidence="2" type="ORF">TWF102_008071</name>
</gene>
<evidence type="ECO:0000313" key="3">
    <source>
        <dbReference type="Proteomes" id="UP000475325"/>
    </source>
</evidence>
<dbReference type="EMBL" id="WIQW01000005">
    <property type="protein sequence ID" value="KAF3110494.1"/>
    <property type="molecule type" value="Genomic_DNA"/>
</dbReference>
<organism evidence="2 3">
    <name type="scientific">Orbilia oligospora</name>
    <name type="common">Nematode-trapping fungus</name>
    <name type="synonym">Arthrobotrys oligospora</name>
    <dbReference type="NCBI Taxonomy" id="2813651"/>
    <lineage>
        <taxon>Eukaryota</taxon>
        <taxon>Fungi</taxon>
        <taxon>Dikarya</taxon>
        <taxon>Ascomycota</taxon>
        <taxon>Pezizomycotina</taxon>
        <taxon>Orbiliomycetes</taxon>
        <taxon>Orbiliales</taxon>
        <taxon>Orbiliaceae</taxon>
        <taxon>Orbilia</taxon>
    </lineage>
</organism>
<dbReference type="GO" id="GO:0005737">
    <property type="term" value="C:cytoplasm"/>
    <property type="evidence" value="ECO:0007669"/>
    <property type="project" value="TreeGrafter"/>
</dbReference>
<dbReference type="GO" id="GO:0004674">
    <property type="term" value="F:protein serine/threonine kinase activity"/>
    <property type="evidence" value="ECO:0007669"/>
    <property type="project" value="TreeGrafter"/>
</dbReference>
<dbReference type="GO" id="GO:0005524">
    <property type="term" value="F:ATP binding"/>
    <property type="evidence" value="ECO:0007669"/>
    <property type="project" value="InterPro"/>
</dbReference>
<dbReference type="PANTHER" id="PTHR48015">
    <property type="entry name" value="SERINE/THREONINE-PROTEIN KINASE TAO"/>
    <property type="match status" value="1"/>
</dbReference>
<reference evidence="2 3" key="1">
    <citation type="submission" date="2019-06" db="EMBL/GenBank/DDBJ databases">
        <authorList>
            <person name="Palmer J.M."/>
        </authorList>
    </citation>
    <scope>NUCLEOTIDE SEQUENCE [LARGE SCALE GENOMIC DNA]</scope>
    <source>
        <strain evidence="2 3">TWF102</strain>
    </source>
</reference>
<dbReference type="InterPro" id="IPR000719">
    <property type="entry name" value="Prot_kinase_dom"/>
</dbReference>
<dbReference type="SUPFAM" id="SSF56112">
    <property type="entry name" value="Protein kinase-like (PK-like)"/>
    <property type="match status" value="1"/>
</dbReference>
<dbReference type="InterPro" id="IPR050285">
    <property type="entry name" value="STE20_Ser/Thr_kinase"/>
</dbReference>
<comment type="caution">
    <text evidence="2">The sequence shown here is derived from an EMBL/GenBank/DDBJ whole genome shotgun (WGS) entry which is preliminary data.</text>
</comment>
<accession>A0A7C8NA18</accession>
<dbReference type="Proteomes" id="UP000475325">
    <property type="component" value="Unassembled WGS sequence"/>
</dbReference>
<sequence length="219" mass="23921">MNRHTQWPITTGLPTGGVESFISTQPIVALGASQNQISAESTGQKASIQGTQPDTTTAYETRAEAVVPTGIQQCTMFWDIFEAFAELEHGGKVILAQRKGRTSDVVAVLELHEPRISDETVLKLLRNHHENTVTLKDVFQDHSTCYLITEVLDVSLSEVISCPVTIRETQAAFISGEILKGLKFLAHLGIQHTQVNGRAVLLDRYGQVKLGMINSSPGN</sequence>
<dbReference type="Gene3D" id="1.10.510.10">
    <property type="entry name" value="Transferase(Phosphotransferase) domain 1"/>
    <property type="match status" value="1"/>
</dbReference>
<dbReference type="GO" id="GO:0035556">
    <property type="term" value="P:intracellular signal transduction"/>
    <property type="evidence" value="ECO:0007669"/>
    <property type="project" value="TreeGrafter"/>
</dbReference>
<name>A0A7C8NA18_ORBOL</name>
<evidence type="ECO:0000259" key="1">
    <source>
        <dbReference type="PROSITE" id="PS50011"/>
    </source>
</evidence>
<dbReference type="AlphaFoldDB" id="A0A7C8NA18"/>